<sequence>MKIIIPDIHMKENNITDPSDLDGMESCPFMTMKFPNDKETVVIFPKTKEPPIFFFGLINTFKFFLESDACPKRKYAIFCLGGYTGDIIPEKGIYMNTEQLSRKSELDKILTAKLTNVEEIWDYSLANVNILKEYNIQAKHVPLISPKWYIEKLRLFREPYIGKFEYDVGFCGADTKRRANIFQKLKDAGISIHIVKSMFYKKDKELAKCAILINIHSDEDYKIFESERCEPWLQLGVTVISEHSLDNDPRCINVHYDDLVNTVKYYLKRILHLNP</sequence>
<reference evidence="1" key="1">
    <citation type="journal article" date="2020" name="Nature">
        <title>Giant virus diversity and host interactions through global metagenomics.</title>
        <authorList>
            <person name="Schulz F."/>
            <person name="Roux S."/>
            <person name="Paez-Espino D."/>
            <person name="Jungbluth S."/>
            <person name="Walsh D.A."/>
            <person name="Denef V.J."/>
            <person name="McMahon K.D."/>
            <person name="Konstantinidis K.T."/>
            <person name="Eloe-Fadrosh E.A."/>
            <person name="Kyrpides N.C."/>
            <person name="Woyke T."/>
        </authorList>
    </citation>
    <scope>NUCLEOTIDE SEQUENCE</scope>
    <source>
        <strain evidence="1">GVMAG-S-3300013006-138</strain>
    </source>
</reference>
<organism evidence="1">
    <name type="scientific">viral metagenome</name>
    <dbReference type="NCBI Taxonomy" id="1070528"/>
    <lineage>
        <taxon>unclassified sequences</taxon>
        <taxon>metagenomes</taxon>
        <taxon>organismal metagenomes</taxon>
    </lineage>
</organism>
<accession>A0A6C0KLK9</accession>
<dbReference type="EMBL" id="MN740935">
    <property type="protein sequence ID" value="QHU18509.1"/>
    <property type="molecule type" value="Genomic_DNA"/>
</dbReference>
<protein>
    <submittedName>
        <fullName evidence="1">Uncharacterized protein</fullName>
    </submittedName>
</protein>
<evidence type="ECO:0000313" key="1">
    <source>
        <dbReference type="EMBL" id="QHU18509.1"/>
    </source>
</evidence>
<proteinExistence type="predicted"/>
<name>A0A6C0KLK9_9ZZZZ</name>
<dbReference type="AlphaFoldDB" id="A0A6C0KLK9"/>